<evidence type="ECO:0000313" key="2">
    <source>
        <dbReference type="Proteomes" id="UP001501455"/>
    </source>
</evidence>
<sequence length="100" mass="10350">MKVTLAAHGGQAAAVLLRLPPRVLDTDTLPEDAAAELARLVAAAVPAAEGGGPGRARDAMSYTITVEEGGRPTVLTQSDASMSPAFAALLGWLEEHFARR</sequence>
<dbReference type="EMBL" id="BAAAXF010000078">
    <property type="protein sequence ID" value="GAA3503840.1"/>
    <property type="molecule type" value="Genomic_DNA"/>
</dbReference>
<protein>
    <submittedName>
        <fullName evidence="1">Uncharacterized protein</fullName>
    </submittedName>
</protein>
<dbReference type="RefSeq" id="WP_345584767.1">
    <property type="nucleotide sequence ID" value="NZ_BAAAXF010000078.1"/>
</dbReference>
<dbReference type="Pfam" id="PF20242">
    <property type="entry name" value="Emfourin"/>
    <property type="match status" value="1"/>
</dbReference>
<dbReference type="Proteomes" id="UP001501455">
    <property type="component" value="Unassembled WGS sequence"/>
</dbReference>
<name>A0ABP6UA77_9ACTN</name>
<reference evidence="2" key="1">
    <citation type="journal article" date="2019" name="Int. J. Syst. Evol. Microbiol.">
        <title>The Global Catalogue of Microorganisms (GCM) 10K type strain sequencing project: providing services to taxonomists for standard genome sequencing and annotation.</title>
        <authorList>
            <consortium name="The Broad Institute Genomics Platform"/>
            <consortium name="The Broad Institute Genome Sequencing Center for Infectious Disease"/>
            <person name="Wu L."/>
            <person name="Ma J."/>
        </authorList>
    </citation>
    <scope>NUCLEOTIDE SEQUENCE [LARGE SCALE GENOMIC DNA]</scope>
    <source>
        <strain evidence="2">JCM 4816</strain>
    </source>
</reference>
<comment type="caution">
    <text evidence="1">The sequence shown here is derived from an EMBL/GenBank/DDBJ whole genome shotgun (WGS) entry which is preliminary data.</text>
</comment>
<gene>
    <name evidence="1" type="ORF">GCM10019016_109520</name>
</gene>
<proteinExistence type="predicted"/>
<organism evidence="1 2">
    <name type="scientific">Streptomyces prasinosporus</name>
    <dbReference type="NCBI Taxonomy" id="68256"/>
    <lineage>
        <taxon>Bacteria</taxon>
        <taxon>Bacillati</taxon>
        <taxon>Actinomycetota</taxon>
        <taxon>Actinomycetes</taxon>
        <taxon>Kitasatosporales</taxon>
        <taxon>Streptomycetaceae</taxon>
        <taxon>Streptomyces</taxon>
        <taxon>Streptomyces albogriseolus group</taxon>
    </lineage>
</organism>
<evidence type="ECO:0000313" key="1">
    <source>
        <dbReference type="EMBL" id="GAA3503840.1"/>
    </source>
</evidence>
<dbReference type="InterPro" id="IPR049457">
    <property type="entry name" value="Emfourin"/>
</dbReference>
<accession>A0ABP6UA77</accession>
<keyword evidence="2" id="KW-1185">Reference proteome</keyword>